<dbReference type="Pfam" id="PF13843">
    <property type="entry name" value="DDE_Tnp_1_7"/>
    <property type="match status" value="1"/>
</dbReference>
<evidence type="ECO:0000259" key="1">
    <source>
        <dbReference type="Pfam" id="PF13843"/>
    </source>
</evidence>
<evidence type="ECO:0000313" key="3">
    <source>
        <dbReference type="Proteomes" id="UP000801492"/>
    </source>
</evidence>
<organism evidence="2 3">
    <name type="scientific">Ignelater luminosus</name>
    <name type="common">Cucubano</name>
    <name type="synonym">Pyrophorus luminosus</name>
    <dbReference type="NCBI Taxonomy" id="2038154"/>
    <lineage>
        <taxon>Eukaryota</taxon>
        <taxon>Metazoa</taxon>
        <taxon>Ecdysozoa</taxon>
        <taxon>Arthropoda</taxon>
        <taxon>Hexapoda</taxon>
        <taxon>Insecta</taxon>
        <taxon>Pterygota</taxon>
        <taxon>Neoptera</taxon>
        <taxon>Endopterygota</taxon>
        <taxon>Coleoptera</taxon>
        <taxon>Polyphaga</taxon>
        <taxon>Elateriformia</taxon>
        <taxon>Elateroidea</taxon>
        <taxon>Elateridae</taxon>
        <taxon>Agrypninae</taxon>
        <taxon>Pyrophorini</taxon>
        <taxon>Ignelater</taxon>
    </lineage>
</organism>
<sequence>MEKKNLTLLGTIRKNKPEIPQELVTRGRDVYSTKFGYQDKTMLAFYCSKKGKIVALLLTVHDSSQISETEKKKPQMIIDYNKRMSGVDTMDKLVRTYTVKRQTKRLENKKGYKCRDFLMQLGKVLVVTGRNAKKASTSQSHLQETQKLKRGRCWKCPRNLDQKYSKRWQNCNRFACNVHQKITCYEYKSDDL</sequence>
<dbReference type="Proteomes" id="UP000801492">
    <property type="component" value="Unassembled WGS sequence"/>
</dbReference>
<dbReference type="EMBL" id="VTPC01002730">
    <property type="protein sequence ID" value="KAF2899600.1"/>
    <property type="molecule type" value="Genomic_DNA"/>
</dbReference>
<accession>A0A8K0D513</accession>
<proteinExistence type="predicted"/>
<protein>
    <recommendedName>
        <fullName evidence="1">PiggyBac transposable element-derived protein domain-containing protein</fullName>
    </recommendedName>
</protein>
<dbReference type="OrthoDB" id="6077919at2759"/>
<gene>
    <name evidence="2" type="ORF">ILUMI_06574</name>
</gene>
<feature type="domain" description="PiggyBac transposable element-derived protein" evidence="1">
    <location>
        <begin position="1"/>
        <end position="105"/>
    </location>
</feature>
<dbReference type="InterPro" id="IPR029526">
    <property type="entry name" value="PGBD"/>
</dbReference>
<dbReference type="AlphaFoldDB" id="A0A8K0D513"/>
<reference evidence="2" key="1">
    <citation type="submission" date="2019-08" db="EMBL/GenBank/DDBJ databases">
        <title>The genome of the North American firefly Photinus pyralis.</title>
        <authorList>
            <consortium name="Photinus pyralis genome working group"/>
            <person name="Fallon T.R."/>
            <person name="Sander Lower S.E."/>
            <person name="Weng J.-K."/>
        </authorList>
    </citation>
    <scope>NUCLEOTIDE SEQUENCE</scope>
    <source>
        <strain evidence="2">TRF0915ILg1</strain>
        <tissue evidence="2">Whole body</tissue>
    </source>
</reference>
<name>A0A8K0D513_IGNLU</name>
<dbReference type="PANTHER" id="PTHR46599:SF6">
    <property type="entry name" value="DUAL SPECIFICITY PHOSPHATASE 26"/>
    <property type="match status" value="1"/>
</dbReference>
<keyword evidence="3" id="KW-1185">Reference proteome</keyword>
<dbReference type="PANTHER" id="PTHR46599">
    <property type="entry name" value="PIGGYBAC TRANSPOSABLE ELEMENT-DERIVED PROTEIN 4"/>
    <property type="match status" value="1"/>
</dbReference>
<comment type="caution">
    <text evidence="2">The sequence shown here is derived from an EMBL/GenBank/DDBJ whole genome shotgun (WGS) entry which is preliminary data.</text>
</comment>
<evidence type="ECO:0000313" key="2">
    <source>
        <dbReference type="EMBL" id="KAF2899600.1"/>
    </source>
</evidence>